<organism evidence="9 10">
    <name type="scientific">Aquirufa salirivi</name>
    <dbReference type="NCBI Taxonomy" id="3104729"/>
    <lineage>
        <taxon>Bacteria</taxon>
        <taxon>Pseudomonadati</taxon>
        <taxon>Bacteroidota</taxon>
        <taxon>Cytophagia</taxon>
        <taxon>Cytophagales</taxon>
        <taxon>Flectobacillaceae</taxon>
        <taxon>Aquirufa</taxon>
    </lineage>
</organism>
<feature type="transmembrane region" description="Helical" evidence="7">
    <location>
        <begin position="45"/>
        <end position="65"/>
    </location>
</feature>
<name>A0ABW8RZL7_9BACT</name>
<accession>A0ABW8RZL7</accession>
<sequence>MKLHDVHIICFIVLIVGVILLIWFERKYPYRKGISFFREGFWTDLLAYAIVQSFLLKILIFDYIIAPIQHFIPIKFMFSVGSWPIAWQLLFFLITHDLYIYWFHRWQHANKVLWRTHEAHHSNQKIDWIAGARSHSLEIIINQTIEFLPIILLGADPLIIPIKGLIDGLWGMFIHANIRVSLGKLKYIINGPEFHLWHHANHHEVFHANFSTKFSFWDVIFRTLYESPNQPSSWGLYYKFPKNYFAQHWYAFYRWTFEPREKKQEDL</sequence>
<keyword evidence="4" id="KW-0560">Oxidoreductase</keyword>
<dbReference type="Proteomes" id="UP001623558">
    <property type="component" value="Unassembled WGS sequence"/>
</dbReference>
<dbReference type="PANTHER" id="PTHR21624:SF1">
    <property type="entry name" value="ALKYLGLYCEROL MONOOXYGENASE"/>
    <property type="match status" value="1"/>
</dbReference>
<comment type="caution">
    <text evidence="9">The sequence shown here is derived from an EMBL/GenBank/DDBJ whole genome shotgun (WGS) entry which is preliminary data.</text>
</comment>
<comment type="subcellular location">
    <subcellularLocation>
        <location evidence="1">Endomembrane system</location>
        <topology evidence="1">Multi-pass membrane protein</topology>
    </subcellularLocation>
</comment>
<feature type="domain" description="Fatty acid hydroxylase" evidence="8">
    <location>
        <begin position="90"/>
        <end position="223"/>
    </location>
</feature>
<reference evidence="9 10" key="1">
    <citation type="submission" date="2024-07" db="EMBL/GenBank/DDBJ databases">
        <authorList>
            <person name="Pitt A."/>
            <person name="Hahn M.W."/>
        </authorList>
    </citation>
    <scope>NUCLEOTIDE SEQUENCE [LARGE SCALE GENOMIC DNA]</scope>
    <source>
        <strain evidence="9 10">1-SAACH-A3</strain>
    </source>
</reference>
<dbReference type="Pfam" id="PF04116">
    <property type="entry name" value="FA_hydroxylase"/>
    <property type="match status" value="1"/>
</dbReference>
<keyword evidence="2 7" id="KW-0812">Transmembrane</keyword>
<evidence type="ECO:0000256" key="5">
    <source>
        <dbReference type="ARBA" id="ARBA00023098"/>
    </source>
</evidence>
<evidence type="ECO:0000259" key="8">
    <source>
        <dbReference type="Pfam" id="PF04116"/>
    </source>
</evidence>
<evidence type="ECO:0000256" key="2">
    <source>
        <dbReference type="ARBA" id="ARBA00022692"/>
    </source>
</evidence>
<feature type="transmembrane region" description="Helical" evidence="7">
    <location>
        <begin position="6"/>
        <end position="24"/>
    </location>
</feature>
<dbReference type="RefSeq" id="WP_406752153.1">
    <property type="nucleotide sequence ID" value="NZ_JBEWZH010000010.1"/>
</dbReference>
<keyword evidence="10" id="KW-1185">Reference proteome</keyword>
<dbReference type="PANTHER" id="PTHR21624">
    <property type="entry name" value="STEROL DESATURASE-RELATED PROTEIN"/>
    <property type="match status" value="1"/>
</dbReference>
<evidence type="ECO:0000256" key="4">
    <source>
        <dbReference type="ARBA" id="ARBA00023002"/>
    </source>
</evidence>
<evidence type="ECO:0000256" key="1">
    <source>
        <dbReference type="ARBA" id="ARBA00004127"/>
    </source>
</evidence>
<feature type="transmembrane region" description="Helical" evidence="7">
    <location>
        <begin position="85"/>
        <end position="103"/>
    </location>
</feature>
<dbReference type="InterPro" id="IPR006694">
    <property type="entry name" value="Fatty_acid_hydroxylase"/>
</dbReference>
<dbReference type="InterPro" id="IPR051689">
    <property type="entry name" value="Sterol_desaturase/TMEM195"/>
</dbReference>
<keyword evidence="6 7" id="KW-0472">Membrane</keyword>
<dbReference type="EMBL" id="JBEWZH010000010">
    <property type="protein sequence ID" value="MFL0163292.1"/>
    <property type="molecule type" value="Genomic_DNA"/>
</dbReference>
<evidence type="ECO:0000313" key="9">
    <source>
        <dbReference type="EMBL" id="MFL0163292.1"/>
    </source>
</evidence>
<keyword evidence="3 7" id="KW-1133">Transmembrane helix</keyword>
<gene>
    <name evidence="9" type="ORF">U0R11_12915</name>
</gene>
<evidence type="ECO:0000256" key="7">
    <source>
        <dbReference type="SAM" id="Phobius"/>
    </source>
</evidence>
<protein>
    <submittedName>
        <fullName evidence="9">Sterol desaturase family protein</fullName>
    </submittedName>
</protein>
<evidence type="ECO:0000256" key="6">
    <source>
        <dbReference type="ARBA" id="ARBA00023136"/>
    </source>
</evidence>
<evidence type="ECO:0000313" key="10">
    <source>
        <dbReference type="Proteomes" id="UP001623558"/>
    </source>
</evidence>
<proteinExistence type="predicted"/>
<keyword evidence="5" id="KW-0443">Lipid metabolism</keyword>
<evidence type="ECO:0000256" key="3">
    <source>
        <dbReference type="ARBA" id="ARBA00022989"/>
    </source>
</evidence>